<proteinExistence type="predicted"/>
<gene>
    <name evidence="2" type="ORF">Q0590_24790</name>
</gene>
<evidence type="ECO:0000313" key="3">
    <source>
        <dbReference type="Proteomes" id="UP001168528"/>
    </source>
</evidence>
<reference evidence="2" key="1">
    <citation type="submission" date="2023-07" db="EMBL/GenBank/DDBJ databases">
        <title>The genome sequence of Rhodocytophaga aerolata KACC 12507.</title>
        <authorList>
            <person name="Zhang X."/>
        </authorList>
    </citation>
    <scope>NUCLEOTIDE SEQUENCE</scope>
    <source>
        <strain evidence="2">KACC 12507</strain>
    </source>
</reference>
<comment type="caution">
    <text evidence="2">The sequence shown here is derived from an EMBL/GenBank/DDBJ whole genome shotgun (WGS) entry which is preliminary data.</text>
</comment>
<evidence type="ECO:0000313" key="2">
    <source>
        <dbReference type="EMBL" id="MDO1449517.1"/>
    </source>
</evidence>
<accession>A0ABT8RFM6</accession>
<sequence>MSKAEVTTAKGKQGDQNRSQKPAQITIKDRPPMPSGNVPKQAKEPREPLMMVVCGMKGVGKTYTSIKEIERYLQTTPTKKGRKVLVFDVNAPLERSYEKFVSVAVEDVSRLKAIEARRVVPLKADGQPMTIDEKCQTLYQLLTTYTNGMLVMEDINNYVIGVNTVELIGAITTNRHRDLDLLIHYQSLSALHPRVWQNCSVIRFHHQLDDIDRYRNRIPNYELMKLAQLIVDEQYNRGNQRYFVYVRNLDNKIIGTTPYWFRIACEKYLIQNKKILKNILAERNEKGKPKYDHRTAIDAFCQMKMHYIQ</sequence>
<protein>
    <recommendedName>
        <fullName evidence="4">Zona occludens toxin N-terminal domain-containing protein</fullName>
    </recommendedName>
</protein>
<evidence type="ECO:0008006" key="4">
    <source>
        <dbReference type="Google" id="ProtNLM"/>
    </source>
</evidence>
<organism evidence="2 3">
    <name type="scientific">Rhodocytophaga aerolata</name>
    <dbReference type="NCBI Taxonomy" id="455078"/>
    <lineage>
        <taxon>Bacteria</taxon>
        <taxon>Pseudomonadati</taxon>
        <taxon>Bacteroidota</taxon>
        <taxon>Cytophagia</taxon>
        <taxon>Cytophagales</taxon>
        <taxon>Rhodocytophagaceae</taxon>
        <taxon>Rhodocytophaga</taxon>
    </lineage>
</organism>
<evidence type="ECO:0000256" key="1">
    <source>
        <dbReference type="SAM" id="MobiDB-lite"/>
    </source>
</evidence>
<dbReference type="EMBL" id="JAUKPO010000020">
    <property type="protein sequence ID" value="MDO1449517.1"/>
    <property type="molecule type" value="Genomic_DNA"/>
</dbReference>
<keyword evidence="3" id="KW-1185">Reference proteome</keyword>
<dbReference type="InterPro" id="IPR027417">
    <property type="entry name" value="P-loop_NTPase"/>
</dbReference>
<dbReference type="Gene3D" id="3.40.50.300">
    <property type="entry name" value="P-loop containing nucleotide triphosphate hydrolases"/>
    <property type="match status" value="1"/>
</dbReference>
<name>A0ABT8RFM6_9BACT</name>
<dbReference type="Proteomes" id="UP001168528">
    <property type="component" value="Unassembled WGS sequence"/>
</dbReference>
<feature type="compositionally biased region" description="Polar residues" evidence="1">
    <location>
        <begin position="14"/>
        <end position="23"/>
    </location>
</feature>
<feature type="region of interest" description="Disordered" evidence="1">
    <location>
        <begin position="1"/>
        <end position="46"/>
    </location>
</feature>
<dbReference type="RefSeq" id="WP_302040321.1">
    <property type="nucleotide sequence ID" value="NZ_JAUKPO010000020.1"/>
</dbReference>